<organism evidence="1 2">
    <name type="scientific">Dunaliella salina</name>
    <name type="common">Green alga</name>
    <name type="synonym">Protococcus salinus</name>
    <dbReference type="NCBI Taxonomy" id="3046"/>
    <lineage>
        <taxon>Eukaryota</taxon>
        <taxon>Viridiplantae</taxon>
        <taxon>Chlorophyta</taxon>
        <taxon>core chlorophytes</taxon>
        <taxon>Chlorophyceae</taxon>
        <taxon>CS clade</taxon>
        <taxon>Chlamydomonadales</taxon>
        <taxon>Dunaliellaceae</taxon>
        <taxon>Dunaliella</taxon>
    </lineage>
</organism>
<gene>
    <name evidence="1" type="ORF">DUNSADRAFT_18095</name>
</gene>
<proteinExistence type="predicted"/>
<keyword evidence="2" id="KW-1185">Reference proteome</keyword>
<protein>
    <submittedName>
        <fullName evidence="1">Uncharacterized protein</fullName>
    </submittedName>
</protein>
<reference evidence="1" key="1">
    <citation type="submission" date="2017-08" db="EMBL/GenBank/DDBJ databases">
        <authorList>
            <person name="Polle J.E."/>
            <person name="Barry K."/>
            <person name="Cushman J."/>
            <person name="Schmutz J."/>
            <person name="Tran D."/>
            <person name="Hathwaick L.T."/>
            <person name="Yim W.C."/>
            <person name="Jenkins J."/>
            <person name="Mckie-Krisberg Z.M."/>
            <person name="Prochnik S."/>
            <person name="Lindquist E."/>
            <person name="Dockter R.B."/>
            <person name="Adam C."/>
            <person name="Molina H."/>
            <person name="Bunkerborg J."/>
            <person name="Jin E."/>
            <person name="Buchheim M."/>
            <person name="Magnuson J."/>
        </authorList>
    </citation>
    <scope>NUCLEOTIDE SEQUENCE</scope>
    <source>
        <strain evidence="1">CCAP 19/18</strain>
    </source>
</reference>
<accession>A0ABQ7G0Q3</accession>
<evidence type="ECO:0000313" key="2">
    <source>
        <dbReference type="Proteomes" id="UP000815325"/>
    </source>
</evidence>
<comment type="caution">
    <text evidence="1">The sequence shown here is derived from an EMBL/GenBank/DDBJ whole genome shotgun (WGS) entry which is preliminary data.</text>
</comment>
<sequence>MAQQDDEKRQGTIQREEDCVECKIFGQGICLRAFQEFDKCFEDASAQGLGDDVCMDKFDAFRSCYAQATSAQVLRHVHSLRHYFRTGICRLEACS</sequence>
<name>A0ABQ7G0Q3_DUNSA</name>
<dbReference type="EMBL" id="MU070349">
    <property type="protein sequence ID" value="KAF5828171.1"/>
    <property type="molecule type" value="Genomic_DNA"/>
</dbReference>
<evidence type="ECO:0000313" key="1">
    <source>
        <dbReference type="EMBL" id="KAF5828171.1"/>
    </source>
</evidence>
<dbReference type="Proteomes" id="UP000815325">
    <property type="component" value="Unassembled WGS sequence"/>
</dbReference>